<keyword evidence="12 13" id="KW-0807">Transducer</keyword>
<evidence type="ECO:0000256" key="2">
    <source>
        <dbReference type="ARBA" id="ARBA00022475"/>
    </source>
</evidence>
<evidence type="ECO:0000259" key="16">
    <source>
        <dbReference type="PROSITE" id="PS50262"/>
    </source>
</evidence>
<evidence type="ECO:0000256" key="3">
    <source>
        <dbReference type="ARBA" id="ARBA00022606"/>
    </source>
</evidence>
<evidence type="ECO:0000256" key="1">
    <source>
        <dbReference type="ARBA" id="ARBA00004651"/>
    </source>
</evidence>
<evidence type="ECO:0000256" key="12">
    <source>
        <dbReference type="ARBA" id="ARBA00023224"/>
    </source>
</evidence>
<feature type="transmembrane region" description="Helical" evidence="14">
    <location>
        <begin position="66"/>
        <end position="90"/>
    </location>
</feature>
<evidence type="ECO:0000256" key="6">
    <source>
        <dbReference type="ARBA" id="ARBA00022989"/>
    </source>
</evidence>
<dbReference type="SUPFAM" id="SSF81321">
    <property type="entry name" value="Family A G protein-coupled receptor-like"/>
    <property type="match status" value="1"/>
</dbReference>
<evidence type="ECO:0000256" key="13">
    <source>
        <dbReference type="RuleBase" id="RU000688"/>
    </source>
</evidence>
<keyword evidence="5 14" id="KW-0552">Olfaction</keyword>
<dbReference type="PRINTS" id="PR00245">
    <property type="entry name" value="OLFACTORYR"/>
</dbReference>
<dbReference type="PANTHER" id="PTHR24242">
    <property type="entry name" value="G-PROTEIN COUPLED RECEPTOR"/>
    <property type="match status" value="1"/>
</dbReference>
<feature type="transmembrane region" description="Helical" evidence="14">
    <location>
        <begin position="148"/>
        <end position="166"/>
    </location>
</feature>
<feature type="domain" description="G-protein coupled receptors family 1 profile" evidence="16">
    <location>
        <begin position="37"/>
        <end position="295"/>
    </location>
</feature>
<name>A0A8J1LJW7_XENLA</name>
<dbReference type="PANTHER" id="PTHR24242:SF403">
    <property type="entry name" value="OLFACTORY RECEPTOR 5V1-LIKE"/>
    <property type="match status" value="1"/>
</dbReference>
<feature type="transmembrane region" description="Helical" evidence="14">
    <location>
        <begin position="201"/>
        <end position="227"/>
    </location>
</feature>
<dbReference type="GO" id="GO:0004984">
    <property type="term" value="F:olfactory receptor activity"/>
    <property type="evidence" value="ECO:0007669"/>
    <property type="project" value="InterPro"/>
</dbReference>
<dbReference type="InterPro" id="IPR000276">
    <property type="entry name" value="GPCR_Rhodpsn"/>
</dbReference>
<keyword evidence="11" id="KW-0325">Glycoprotein</keyword>
<dbReference type="Proteomes" id="UP000186698">
    <property type="component" value="Chromosome 8L"/>
</dbReference>
<dbReference type="GeneID" id="121397318"/>
<dbReference type="GO" id="GO:0004930">
    <property type="term" value="F:G protein-coupled receptor activity"/>
    <property type="evidence" value="ECO:0007669"/>
    <property type="project" value="UniProtKB-KW"/>
</dbReference>
<dbReference type="InterPro" id="IPR000725">
    <property type="entry name" value="Olfact_rcpt"/>
</dbReference>
<dbReference type="InterPro" id="IPR050939">
    <property type="entry name" value="Olfactory_GPCR1"/>
</dbReference>
<sequence length="325" mass="36575">MLHNTVHGGPDETNPHGVVAKEPSESEIRSPTTSRCGSHTVVLVEEQGVLQAKSIQKYEPSLHKPMYIFISVFAFLEIMFVSVITMPKLLANLLLSNKQISYVGCFSQLYIFNALGETECYLLAIMAFDRHLAINNPLRYTSIMNLNVCSKLAFLPWIIGFSASFIPTMFTASLEFCGPNVIDHFFCDLSPVQNLACSNPFISNIVTIALAFFMLIIPFIMIIAFYIRIIITISRIKTSEGKLKAFSTCSFHLIVASLFYGTCIIVYVRPKGSRYDKFLALTYTIVTPLLNPFVYTLRNKDVKDILKKKIGWILQKAVNCQTSTF</sequence>
<keyword evidence="2 14" id="KW-1003">Cell membrane</keyword>
<protein>
    <recommendedName>
        <fullName evidence="14">Olfactory receptor</fullName>
    </recommendedName>
</protein>
<evidence type="ECO:0000256" key="8">
    <source>
        <dbReference type="ARBA" id="ARBA00023136"/>
    </source>
</evidence>
<evidence type="ECO:0000256" key="5">
    <source>
        <dbReference type="ARBA" id="ARBA00022725"/>
    </source>
</evidence>
<evidence type="ECO:0000256" key="4">
    <source>
        <dbReference type="ARBA" id="ARBA00022692"/>
    </source>
</evidence>
<keyword evidence="4 13" id="KW-0812">Transmembrane</keyword>
<dbReference type="CDD" id="cd13954">
    <property type="entry name" value="7tmA_OR"/>
    <property type="match status" value="1"/>
</dbReference>
<keyword evidence="6 14" id="KW-1133">Transmembrane helix</keyword>
<keyword evidence="7 13" id="KW-0297">G-protein coupled receptor</keyword>
<comment type="similarity">
    <text evidence="13">Belongs to the G-protein coupled receptor 1 family.</text>
</comment>
<keyword evidence="3 14" id="KW-0716">Sensory transduction</keyword>
<dbReference type="RefSeq" id="XP_041429878.1">
    <property type="nucleotide sequence ID" value="XM_041573944.1"/>
</dbReference>
<dbReference type="OrthoDB" id="9444602at2759"/>
<keyword evidence="9" id="KW-1015">Disulfide bond</keyword>
<feature type="transmembrane region" description="Helical" evidence="14">
    <location>
        <begin position="248"/>
        <end position="268"/>
    </location>
</feature>
<dbReference type="FunFam" id="1.20.1070.10:FF:000010">
    <property type="entry name" value="Olfactory receptor"/>
    <property type="match status" value="1"/>
</dbReference>
<accession>A0A8J1LJW7</accession>
<evidence type="ECO:0000313" key="18">
    <source>
        <dbReference type="RefSeq" id="XP_041429878.1"/>
    </source>
</evidence>
<evidence type="ECO:0000256" key="11">
    <source>
        <dbReference type="ARBA" id="ARBA00023180"/>
    </source>
</evidence>
<proteinExistence type="inferred from homology"/>
<feature type="transmembrane region" description="Helical" evidence="14">
    <location>
        <begin position="110"/>
        <end position="128"/>
    </location>
</feature>
<dbReference type="Pfam" id="PF13853">
    <property type="entry name" value="7tm_4"/>
    <property type="match status" value="1"/>
</dbReference>
<keyword evidence="17" id="KW-1185">Reference proteome</keyword>
<dbReference type="PRINTS" id="PR00237">
    <property type="entry name" value="GPCRRHODOPSN"/>
</dbReference>
<evidence type="ECO:0000256" key="7">
    <source>
        <dbReference type="ARBA" id="ARBA00023040"/>
    </source>
</evidence>
<evidence type="ECO:0000256" key="10">
    <source>
        <dbReference type="ARBA" id="ARBA00023170"/>
    </source>
</evidence>
<dbReference type="KEGG" id="xla:121397318"/>
<keyword evidence="10 13" id="KW-0675">Receptor</keyword>
<feature type="transmembrane region" description="Helical" evidence="14">
    <location>
        <begin position="280"/>
        <end position="297"/>
    </location>
</feature>
<organism evidence="17 18">
    <name type="scientific">Xenopus laevis</name>
    <name type="common">African clawed frog</name>
    <dbReference type="NCBI Taxonomy" id="8355"/>
    <lineage>
        <taxon>Eukaryota</taxon>
        <taxon>Metazoa</taxon>
        <taxon>Chordata</taxon>
        <taxon>Craniata</taxon>
        <taxon>Vertebrata</taxon>
        <taxon>Euteleostomi</taxon>
        <taxon>Amphibia</taxon>
        <taxon>Batrachia</taxon>
        <taxon>Anura</taxon>
        <taxon>Pipoidea</taxon>
        <taxon>Pipidae</taxon>
        <taxon>Xenopodinae</taxon>
        <taxon>Xenopus</taxon>
        <taxon>Xenopus</taxon>
    </lineage>
</organism>
<dbReference type="GO" id="GO:0005886">
    <property type="term" value="C:plasma membrane"/>
    <property type="evidence" value="ECO:0007669"/>
    <property type="project" value="UniProtKB-SubCell"/>
</dbReference>
<evidence type="ECO:0000313" key="17">
    <source>
        <dbReference type="Proteomes" id="UP000186698"/>
    </source>
</evidence>
<reference evidence="18" key="1">
    <citation type="submission" date="2025-08" db="UniProtKB">
        <authorList>
            <consortium name="RefSeq"/>
        </authorList>
    </citation>
    <scope>IDENTIFICATION</scope>
    <source>
        <strain evidence="18">J_2021</strain>
        <tissue evidence="18">Erythrocytes</tissue>
    </source>
</reference>
<comment type="subcellular location">
    <subcellularLocation>
        <location evidence="1 14">Cell membrane</location>
        <topology evidence="1 14">Multi-pass membrane protein</topology>
    </subcellularLocation>
</comment>
<evidence type="ECO:0000256" key="9">
    <source>
        <dbReference type="ARBA" id="ARBA00023157"/>
    </source>
</evidence>
<feature type="region of interest" description="Disordered" evidence="15">
    <location>
        <begin position="1"/>
        <end position="34"/>
    </location>
</feature>
<dbReference type="PROSITE" id="PS50262">
    <property type="entry name" value="G_PROTEIN_RECEP_F1_2"/>
    <property type="match status" value="1"/>
</dbReference>
<keyword evidence="8 14" id="KW-0472">Membrane</keyword>
<evidence type="ECO:0000256" key="14">
    <source>
        <dbReference type="RuleBase" id="RU363047"/>
    </source>
</evidence>
<dbReference type="AlphaFoldDB" id="A0A8J1LJW7"/>
<evidence type="ECO:0000256" key="15">
    <source>
        <dbReference type="SAM" id="MobiDB-lite"/>
    </source>
</evidence>
<dbReference type="PROSITE" id="PS00237">
    <property type="entry name" value="G_PROTEIN_RECEP_F1_1"/>
    <property type="match status" value="1"/>
</dbReference>
<gene>
    <name evidence="18" type="primary">LOC121397318</name>
</gene>
<dbReference type="Gene3D" id="1.20.1070.10">
    <property type="entry name" value="Rhodopsin 7-helix transmembrane proteins"/>
    <property type="match status" value="1"/>
</dbReference>
<dbReference type="InterPro" id="IPR017452">
    <property type="entry name" value="GPCR_Rhodpsn_7TM"/>
</dbReference>